<dbReference type="Gene3D" id="3.30.450.20">
    <property type="entry name" value="PAS domain"/>
    <property type="match status" value="2"/>
</dbReference>
<dbReference type="InterPro" id="IPR043128">
    <property type="entry name" value="Rev_trsase/Diguanyl_cyclase"/>
</dbReference>
<dbReference type="InterPro" id="IPR029787">
    <property type="entry name" value="Nucleotide_cyclase"/>
</dbReference>
<dbReference type="PANTHER" id="PTHR45138:SF23">
    <property type="entry name" value="SIGNALING PROTEIN"/>
    <property type="match status" value="1"/>
</dbReference>
<feature type="transmembrane region" description="Helical" evidence="1">
    <location>
        <begin position="21"/>
        <end position="39"/>
    </location>
</feature>
<dbReference type="Pfam" id="PF00990">
    <property type="entry name" value="GGDEF"/>
    <property type="match status" value="1"/>
</dbReference>
<dbReference type="STRING" id="1121324.CLIT_14c00740"/>
<evidence type="ECO:0000313" key="3">
    <source>
        <dbReference type="EMBL" id="KDR94613.1"/>
    </source>
</evidence>
<name>A0A069RCZ5_PEPLI</name>
<dbReference type="GO" id="GO:0005886">
    <property type="term" value="C:plasma membrane"/>
    <property type="evidence" value="ECO:0007669"/>
    <property type="project" value="TreeGrafter"/>
</dbReference>
<accession>A0A069RCZ5</accession>
<dbReference type="RefSeq" id="WP_038266477.1">
    <property type="nucleotide sequence ID" value="NZ_FSRH01000016.1"/>
</dbReference>
<dbReference type="CDD" id="cd01949">
    <property type="entry name" value="GGDEF"/>
    <property type="match status" value="1"/>
</dbReference>
<dbReference type="CDD" id="cd18773">
    <property type="entry name" value="PDC1_HK_sensor"/>
    <property type="match status" value="1"/>
</dbReference>
<dbReference type="InterPro" id="IPR050469">
    <property type="entry name" value="Diguanylate_Cyclase"/>
</dbReference>
<gene>
    <name evidence="3" type="ORF">CLIT_14c00740</name>
</gene>
<dbReference type="InterPro" id="IPR000160">
    <property type="entry name" value="GGDEF_dom"/>
</dbReference>
<keyword evidence="1" id="KW-0472">Membrane</keyword>
<keyword evidence="1" id="KW-0812">Transmembrane</keyword>
<keyword evidence="1" id="KW-1133">Transmembrane helix</keyword>
<dbReference type="SMART" id="SM00267">
    <property type="entry name" value="GGDEF"/>
    <property type="match status" value="1"/>
</dbReference>
<dbReference type="InterPro" id="IPR048760">
    <property type="entry name" value="VP0354-like_sensor_dom"/>
</dbReference>
<dbReference type="Gene3D" id="3.30.70.270">
    <property type="match status" value="1"/>
</dbReference>
<dbReference type="AlphaFoldDB" id="A0A069RCZ5"/>
<dbReference type="InterPro" id="IPR029151">
    <property type="entry name" value="Sensor-like_sf"/>
</dbReference>
<protein>
    <recommendedName>
        <fullName evidence="2">GGDEF domain-containing protein</fullName>
    </recommendedName>
</protein>
<sequence length="547" mass="63010">MGLKSRMSLFKLDVKGNITKFISYFAICMIVFFSIMYIVEHNDIKTKRFVLRESEKNIVDMQKKMIEASLYGIVSDMMYIKESWIMQEFLLDSMKREGIEHQLLAFSKEKGIYDQLRFIDNDGNEIVRINYNEGRPSIVPISKLQNKADRYYFEYSIALDESDFYVSPLDLNIENGEIEEPIKPMIRFAVPAFDLNGQKRGVVILNYIAQNVIDGYEGTISRSGGRAFWLDENGYWIVSDEKEKQWAFMYEDGKQVSFANEFEKEWNSIKEDESGQFYTERGLFTFDTVHVHGKGMDLDATEKDDRHWKIVSYVPASTAFYATESEFMATMGQISDKKTVLGIISAVALLIVFLYMQNRLAEEEIRIHATYDGLTGVYNRGSGMKLLTEKIRESKIREEPLSVCFVDINGLKSVNDILGHEKGDELIRTSADVFSSNIRSLDFVARWGGDEFLIVFPNSKAEEAEKVWARIYNEIENINASEGRDYVISASHGVEEFSTRDSYEVDVLVKSADEKMYEEKARIKRNLEVIRKRPEADIGSEAPKEMA</sequence>
<dbReference type="SUPFAM" id="SSF103190">
    <property type="entry name" value="Sensory domain-like"/>
    <property type="match status" value="2"/>
</dbReference>
<dbReference type="SUPFAM" id="SSF55073">
    <property type="entry name" value="Nucleotide cyclase"/>
    <property type="match status" value="1"/>
</dbReference>
<dbReference type="GO" id="GO:0052621">
    <property type="term" value="F:diguanylate cyclase activity"/>
    <property type="evidence" value="ECO:0007669"/>
    <property type="project" value="TreeGrafter"/>
</dbReference>
<dbReference type="EMBL" id="JJMM01000014">
    <property type="protein sequence ID" value="KDR94613.1"/>
    <property type="molecule type" value="Genomic_DNA"/>
</dbReference>
<dbReference type="GO" id="GO:0043709">
    <property type="term" value="P:cell adhesion involved in single-species biofilm formation"/>
    <property type="evidence" value="ECO:0007669"/>
    <property type="project" value="TreeGrafter"/>
</dbReference>
<feature type="domain" description="GGDEF" evidence="2">
    <location>
        <begin position="399"/>
        <end position="533"/>
    </location>
</feature>
<evidence type="ECO:0000313" key="4">
    <source>
        <dbReference type="Proteomes" id="UP000027946"/>
    </source>
</evidence>
<keyword evidence="4" id="KW-1185">Reference proteome</keyword>
<evidence type="ECO:0000259" key="2">
    <source>
        <dbReference type="PROSITE" id="PS50887"/>
    </source>
</evidence>
<reference evidence="3 4" key="1">
    <citation type="submission" date="2014-03" db="EMBL/GenBank/DDBJ databases">
        <title>Genome sequence of Clostridium litorale W6, DSM 5388.</title>
        <authorList>
            <person name="Poehlein A."/>
            <person name="Jagirdar A."/>
            <person name="Khonsari B."/>
            <person name="Chibani C.M."/>
            <person name="Gutierrez Gutierrez D.A."/>
            <person name="Davydova E."/>
            <person name="Alghaithi H.S."/>
            <person name="Nair K.P."/>
            <person name="Dhamotharan K."/>
            <person name="Chandran L."/>
            <person name="G W."/>
            <person name="Daniel R."/>
        </authorList>
    </citation>
    <scope>NUCLEOTIDE SEQUENCE [LARGE SCALE GENOMIC DNA]</scope>
    <source>
        <strain evidence="3 4">W6</strain>
    </source>
</reference>
<dbReference type="Proteomes" id="UP000027946">
    <property type="component" value="Unassembled WGS sequence"/>
</dbReference>
<dbReference type="PANTHER" id="PTHR45138">
    <property type="entry name" value="REGULATORY COMPONENTS OF SENSORY TRANSDUCTION SYSTEM"/>
    <property type="match status" value="1"/>
</dbReference>
<dbReference type="OrthoDB" id="9805474at2"/>
<dbReference type="PROSITE" id="PS50887">
    <property type="entry name" value="GGDEF"/>
    <property type="match status" value="1"/>
</dbReference>
<dbReference type="Pfam" id="PF21623">
    <property type="entry name" value="HK_sensor_dom_bact"/>
    <property type="match status" value="1"/>
</dbReference>
<dbReference type="eggNOG" id="COG2199">
    <property type="taxonomic scope" value="Bacteria"/>
</dbReference>
<dbReference type="NCBIfam" id="TIGR00254">
    <property type="entry name" value="GGDEF"/>
    <property type="match status" value="1"/>
</dbReference>
<proteinExistence type="predicted"/>
<organism evidence="3 4">
    <name type="scientific">Peptoclostridium litorale DSM 5388</name>
    <dbReference type="NCBI Taxonomy" id="1121324"/>
    <lineage>
        <taxon>Bacteria</taxon>
        <taxon>Bacillati</taxon>
        <taxon>Bacillota</taxon>
        <taxon>Clostridia</taxon>
        <taxon>Peptostreptococcales</taxon>
        <taxon>Peptoclostridiaceae</taxon>
        <taxon>Peptoclostridium</taxon>
    </lineage>
</organism>
<dbReference type="GO" id="GO:1902201">
    <property type="term" value="P:negative regulation of bacterial-type flagellum-dependent cell motility"/>
    <property type="evidence" value="ECO:0007669"/>
    <property type="project" value="TreeGrafter"/>
</dbReference>
<comment type="caution">
    <text evidence="3">The sequence shown here is derived from an EMBL/GenBank/DDBJ whole genome shotgun (WGS) entry which is preliminary data.</text>
</comment>
<evidence type="ECO:0000256" key="1">
    <source>
        <dbReference type="SAM" id="Phobius"/>
    </source>
</evidence>